<name>A0A8H6YW55_9AGAR</name>
<evidence type="ECO:0000313" key="2">
    <source>
        <dbReference type="Proteomes" id="UP000623467"/>
    </source>
</evidence>
<accession>A0A8H6YW55</accession>
<keyword evidence="2" id="KW-1185">Reference proteome</keyword>
<dbReference type="OrthoDB" id="3061721at2759"/>
<dbReference type="Proteomes" id="UP000623467">
    <property type="component" value="Unassembled WGS sequence"/>
</dbReference>
<reference evidence="1" key="1">
    <citation type="submission" date="2020-05" db="EMBL/GenBank/DDBJ databases">
        <title>Mycena genomes resolve the evolution of fungal bioluminescence.</title>
        <authorList>
            <person name="Tsai I.J."/>
        </authorList>
    </citation>
    <scope>NUCLEOTIDE SEQUENCE</scope>
    <source>
        <strain evidence="1">160909Yilan</strain>
    </source>
</reference>
<gene>
    <name evidence="1" type="ORF">MSAN_00887900</name>
</gene>
<dbReference type="AlphaFoldDB" id="A0A8H6YW55"/>
<evidence type="ECO:0000313" key="1">
    <source>
        <dbReference type="EMBL" id="KAF7366317.1"/>
    </source>
</evidence>
<organism evidence="1 2">
    <name type="scientific">Mycena sanguinolenta</name>
    <dbReference type="NCBI Taxonomy" id="230812"/>
    <lineage>
        <taxon>Eukaryota</taxon>
        <taxon>Fungi</taxon>
        <taxon>Dikarya</taxon>
        <taxon>Basidiomycota</taxon>
        <taxon>Agaricomycotina</taxon>
        <taxon>Agaricomycetes</taxon>
        <taxon>Agaricomycetidae</taxon>
        <taxon>Agaricales</taxon>
        <taxon>Marasmiineae</taxon>
        <taxon>Mycenaceae</taxon>
        <taxon>Mycena</taxon>
    </lineage>
</organism>
<protein>
    <submittedName>
        <fullName evidence="1">Uncharacterized protein</fullName>
    </submittedName>
</protein>
<sequence length="269" mass="30587">MLESEPRLPVELERQIFELAATSHTPLIPNYLLVARRVKIWLEPILYSVVVFSDPLPGHVSFDPARLSAAVQSPVISQYVENLCVAHILVRSSLRHLLRILARCSSIRNLVLVGNHSDLLPSLSALPLRRLSANLSKAFPSGIDFTHPVFSRITHLHSFDRLHDAQWEEWRGLAAIPNLTHLAFQRQRNLWIYPNVLSACRQVQVLIHLESRLRTPEIVPQSVIDALAHDTRFVSMPAPPITTDWQIGARGGEDFLDPCRELYCQAKFW</sequence>
<comment type="caution">
    <text evidence="1">The sequence shown here is derived from an EMBL/GenBank/DDBJ whole genome shotgun (WGS) entry which is preliminary data.</text>
</comment>
<proteinExistence type="predicted"/>
<dbReference type="EMBL" id="JACAZH010000006">
    <property type="protein sequence ID" value="KAF7366317.1"/>
    <property type="molecule type" value="Genomic_DNA"/>
</dbReference>